<name>W6E8E3_9CAUD</name>
<dbReference type="Proteomes" id="UP000019367">
    <property type="component" value="Segment"/>
</dbReference>
<organism evidence="1 2">
    <name type="scientific">Rhizobium phage vB_RglS_P106B</name>
    <dbReference type="NCBI Taxonomy" id="1458697"/>
    <lineage>
        <taxon>Viruses</taxon>
        <taxon>Duplodnaviria</taxon>
        <taxon>Heunggongvirae</taxon>
        <taxon>Uroviricota</taxon>
        <taxon>Caudoviricetes</taxon>
        <taxon>Rigallicvirus</taxon>
        <taxon>Rigallicvirus P106B</taxon>
    </lineage>
</organism>
<accession>W6E8E3</accession>
<sequence length="163" mass="17152">MKTALNLITATAFANGAAAAVATDANKKAGAPKAEDRVAPVFTTVRTDIKPPVAAKRGAKSELAIKLDELPVGGSIGLTNKTKKQISSTISKVNNNDANLRQKVDAAGQPVMKTGEAIKDASGAIVGHQPSVPEMEKVKEFAAYDVDPKKDEDKATVRIFRLK</sequence>
<proteinExistence type="predicted"/>
<keyword evidence="2" id="KW-1185">Reference proteome</keyword>
<dbReference type="GeneID" id="18502963"/>
<reference evidence="1 2" key="1">
    <citation type="journal article" date="2015" name="Microbiology">
        <title>Genomic and phenotypic characterization of Rhizobium gallicum phage vB_RglS_P106B.</title>
        <authorList>
            <person name="Halmillawewa A.P."/>
            <person name="Restrepo-Cordoba M."/>
            <person name="Yost C.K."/>
            <person name="Hynes M.F."/>
        </authorList>
    </citation>
    <scope>NUCLEOTIDE SEQUENCE [LARGE SCALE GENOMIC DNA]</scope>
</reference>
<dbReference type="EMBL" id="KF977490">
    <property type="protein sequence ID" value="AHJ10700.1"/>
    <property type="molecule type" value="Genomic_DNA"/>
</dbReference>
<gene>
    <name evidence="1" type="ORF">P106B_17</name>
</gene>
<dbReference type="KEGG" id="vg:18502963"/>
<dbReference type="RefSeq" id="YP_009005943.1">
    <property type="nucleotide sequence ID" value="NC_023566.1"/>
</dbReference>
<evidence type="ECO:0000313" key="1">
    <source>
        <dbReference type="EMBL" id="AHJ10700.1"/>
    </source>
</evidence>
<evidence type="ECO:0000313" key="2">
    <source>
        <dbReference type="Proteomes" id="UP000019367"/>
    </source>
</evidence>
<protein>
    <submittedName>
        <fullName evidence="1">Uncharacterized protein</fullName>
    </submittedName>
</protein>